<dbReference type="InterPro" id="IPR002021">
    <property type="entry name" value="Paramyx_ncap"/>
</dbReference>
<name>A0AAE9HWK8_9MONO</name>
<feature type="compositionally biased region" description="Basic and acidic residues" evidence="10">
    <location>
        <begin position="469"/>
        <end position="495"/>
    </location>
</feature>
<dbReference type="GO" id="GO:0003723">
    <property type="term" value="F:RNA binding"/>
    <property type="evidence" value="ECO:0007669"/>
    <property type="project" value="UniProtKB-KW"/>
</dbReference>
<reference evidence="11" key="1">
    <citation type="journal article" date="2022" name="bioRxiv">
        <title>The characterization of multiple novel paramyxovirus species highlights the diverse nature of the subfamily Orthoparamyxovirinae.</title>
        <authorList>
            <person name="Vanmechelen B."/>
            <person name="Meurs S."/>
            <person name="Horemans M."/>
            <person name="Loosen A."/>
            <person name="Maes T.J."/>
            <person name="Laenen L."/>
            <person name="Vergote V."/>
            <person name="Koundouno F.R."/>
            <person name="Magassouba N."/>
            <person name="Konde M.K."/>
            <person name="Conde I.S."/>
            <person name="Carroll M.W."/>
            <person name="Maes P."/>
        </authorList>
    </citation>
    <scope>NUCLEOTIDE SEQUENCE</scope>
    <source>
        <strain evidence="11">GN/Meliandou/Mn/1/2018</strain>
    </source>
</reference>
<evidence type="ECO:0000256" key="6">
    <source>
        <dbReference type="ARBA" id="ARBA00023086"/>
    </source>
</evidence>
<organism evidence="11 12">
    <name type="scientific">memana virus</name>
    <dbReference type="NCBI Taxonomy" id="2940997"/>
    <lineage>
        <taxon>Viruses</taxon>
        <taxon>Riboviria</taxon>
        <taxon>Orthornavirae</taxon>
        <taxon>Negarnaviricota</taxon>
        <taxon>Haploviricotina</taxon>
        <taxon>Monjiviricetes</taxon>
        <taxon>Mononegavirales</taxon>
        <taxon>Paramyxoviridae</taxon>
        <taxon>Orthoparamyxovirinae</taxon>
        <taxon>Jeilongvirus</taxon>
        <taxon>Jeilongvirus gueckedouense</taxon>
    </lineage>
</organism>
<keyword evidence="12" id="KW-1185">Reference proteome</keyword>
<evidence type="ECO:0000256" key="1">
    <source>
        <dbReference type="ARBA" id="ARBA00007642"/>
    </source>
</evidence>
<evidence type="ECO:0000313" key="12">
    <source>
        <dbReference type="Proteomes" id="UP001268164"/>
    </source>
</evidence>
<dbReference type="GO" id="GO:1990904">
    <property type="term" value="C:ribonucleoprotein complex"/>
    <property type="evidence" value="ECO:0007669"/>
    <property type="project" value="UniProtKB-KW"/>
</dbReference>
<accession>A0AAE9HWK8</accession>
<protein>
    <recommendedName>
        <fullName evidence="9">Nucleocapsid</fullName>
    </recommendedName>
    <alternativeName>
        <fullName evidence="9">Nucleocapsid protein</fullName>
    </alternativeName>
</protein>
<comment type="similarity">
    <text evidence="1 9">Belongs to the paramyxoviruses nucleocapsid family.</text>
</comment>
<sequence>MASLNDSIREFKQFKSHPPGKGALHSAFQGVKNKIIVLVPVGMSPKARWMLMFFLLQLVWSDIAPGSVITGALFSLLTIFSETPAQLIQAMIGDPDIEIQIIDVTDFTNGKPKLATRGLTLQKVEDQYAIIARTPPKGSNNNNPFVVKEMNKLIPRTVEELQISVGTVTLQIWILLAKAVTAPDTARDSEVRRWLKYTQQRRADKLYRLENKWCDNARSRIASDLPVRRLMVNILMEINSSTGVRGRIVEMIADVGSYIEEAGLAGFFTTVKYGIETRYSALALNELQADLSTVLGLMKFYRTLGEKAPYLVILEDSAQVKFAPGAYPLLYSYAMGIATALDRSMQGLVYDKNYLEAAFFRLGRSMVHHLEGNIDTKMAKELGLTEEQTNQLKQILRSDGSDVADGLMRKSKGSSLSADPLNINENIIPPPNEAAESEYETEHESDQASGATVTTPPGTPGPSYSEAIAKLRERGREAMRAAEKSGKTTKKDEMTSKAMSELSEIFHRKRSDTLDKSSASKIQPKLPSGSITMRSPGTPSGNSAVSSGTDLDVFDQDQ</sequence>
<dbReference type="EMBL" id="OK623363">
    <property type="protein sequence ID" value="UQM99604.1"/>
    <property type="molecule type" value="Viral_cRNA"/>
</dbReference>
<evidence type="ECO:0000256" key="3">
    <source>
        <dbReference type="ARBA" id="ARBA00022561"/>
    </source>
</evidence>
<dbReference type="GO" id="GO:0019013">
    <property type="term" value="C:viral nucleocapsid"/>
    <property type="evidence" value="ECO:0007669"/>
    <property type="project" value="UniProtKB-KW"/>
</dbReference>
<evidence type="ECO:0000256" key="2">
    <source>
        <dbReference type="ARBA" id="ARBA00022497"/>
    </source>
</evidence>
<keyword evidence="7 9" id="KW-1035">Host cytoplasm</keyword>
<keyword evidence="2 9" id="KW-1139">Helical capsid protein</keyword>
<dbReference type="GO" id="GO:0005198">
    <property type="term" value="F:structural molecule activity"/>
    <property type="evidence" value="ECO:0007669"/>
    <property type="project" value="InterPro"/>
</dbReference>
<evidence type="ECO:0000313" key="11">
    <source>
        <dbReference type="EMBL" id="UQM99604.1"/>
    </source>
</evidence>
<comment type="function">
    <text evidence="9">Forms the helical nucleocapsid (NC), protecting the genome from nucleases.</text>
</comment>
<evidence type="ECO:0000256" key="7">
    <source>
        <dbReference type="ARBA" id="ARBA00023200"/>
    </source>
</evidence>
<comment type="subcellular location">
    <subcellularLocation>
        <location evidence="9">Virion</location>
    </subcellularLocation>
    <subcellularLocation>
        <location evidence="9">Host cytoplasm</location>
    </subcellularLocation>
</comment>
<evidence type="ECO:0000256" key="8">
    <source>
        <dbReference type="ARBA" id="ARBA00023274"/>
    </source>
</evidence>
<keyword evidence="6 9" id="KW-0543">Viral nucleoprotein</keyword>
<dbReference type="GO" id="GO:0030430">
    <property type="term" value="C:host cell cytoplasm"/>
    <property type="evidence" value="ECO:0007669"/>
    <property type="project" value="UniProtKB-SubCell"/>
</dbReference>
<feature type="compositionally biased region" description="Polar residues" evidence="10">
    <location>
        <begin position="529"/>
        <end position="549"/>
    </location>
</feature>
<dbReference type="Pfam" id="PF00973">
    <property type="entry name" value="Paramyxo_ncap"/>
    <property type="match status" value="1"/>
</dbReference>
<proteinExistence type="inferred from homology"/>
<keyword evidence="3 9" id="KW-0167">Capsid protein</keyword>
<evidence type="ECO:0000256" key="4">
    <source>
        <dbReference type="ARBA" id="ARBA00022844"/>
    </source>
</evidence>
<comment type="subunit">
    <text evidence="9">Homomultimer; forms the nucleocapsid. Binds to the viral genomic RNA. N0 interacts with the phosphoprotein (via N-terminus); this interaction allows P to chaperon N0 to avoid N polymerization before encapsidation. Interacts as N-RNA template with the phosphoprotein (via C-terminus); this interaction positions the polymerase on the template.</text>
</comment>
<evidence type="ECO:0000256" key="5">
    <source>
        <dbReference type="ARBA" id="ARBA00022884"/>
    </source>
</evidence>
<evidence type="ECO:0000256" key="10">
    <source>
        <dbReference type="SAM" id="MobiDB-lite"/>
    </source>
</evidence>
<keyword evidence="4 9" id="KW-0946">Virion</keyword>
<gene>
    <name evidence="11" type="primary">N</name>
</gene>
<keyword evidence="8 9" id="KW-0687">Ribonucleoprotein</keyword>
<dbReference type="Proteomes" id="UP001268164">
    <property type="component" value="Segment"/>
</dbReference>
<evidence type="ECO:0000256" key="9">
    <source>
        <dbReference type="RuleBase" id="RU361245"/>
    </source>
</evidence>
<keyword evidence="5 9" id="KW-0694">RNA-binding</keyword>
<dbReference type="GO" id="GO:0019029">
    <property type="term" value="C:helical viral capsid"/>
    <property type="evidence" value="ECO:0007669"/>
    <property type="project" value="UniProtKB-KW"/>
</dbReference>
<feature type="region of interest" description="Disordered" evidence="10">
    <location>
        <begin position="403"/>
        <end position="558"/>
    </location>
</feature>